<dbReference type="EMBL" id="AABVLA010000045">
    <property type="protein sequence ID" value="EAJ1622673.1"/>
    <property type="molecule type" value="Genomic_DNA"/>
</dbReference>
<comment type="caution">
    <text evidence="2">The sequence shown here is derived from an EMBL/GenBank/DDBJ whole genome shotgun (WGS) entry which is preliminary data.</text>
</comment>
<proteinExistence type="predicted"/>
<evidence type="ECO:0000256" key="1">
    <source>
        <dbReference type="SAM" id="SignalP"/>
    </source>
</evidence>
<dbReference type="AlphaFoldDB" id="A0A7U8B4H3"/>
<organism evidence="2 3">
    <name type="scientific">Campylobacter upsaliensis</name>
    <dbReference type="NCBI Taxonomy" id="28080"/>
    <lineage>
        <taxon>Bacteria</taxon>
        <taxon>Pseudomonadati</taxon>
        <taxon>Campylobacterota</taxon>
        <taxon>Epsilonproteobacteria</taxon>
        <taxon>Campylobacterales</taxon>
        <taxon>Campylobacteraceae</taxon>
        <taxon>Campylobacter</taxon>
    </lineage>
</organism>
<sequence>MKVKLLQKYLSVCLVGSVLVFSACSDDNSMSDTKIKDLDYYKANKEEAVKKAQWCFNKGDISKESIEAVIDEAKRKNEIYFLNGFKNIVDKLKETKKFNEVDIKNCYRASQVFVLIEIENRK</sequence>
<accession>A0A7U8B4H3</accession>
<protein>
    <recommendedName>
        <fullName evidence="4">Lipoprotein</fullName>
    </recommendedName>
</protein>
<evidence type="ECO:0000313" key="3">
    <source>
        <dbReference type="Proteomes" id="UP000535305"/>
    </source>
</evidence>
<feature type="chain" id="PRO_5031305226" description="Lipoprotein" evidence="1">
    <location>
        <begin position="26"/>
        <end position="122"/>
    </location>
</feature>
<gene>
    <name evidence="2" type="ORF">CT510_08520</name>
</gene>
<dbReference type="PROSITE" id="PS51257">
    <property type="entry name" value="PROKAR_LIPOPROTEIN"/>
    <property type="match status" value="1"/>
</dbReference>
<keyword evidence="3" id="KW-1185">Reference proteome</keyword>
<feature type="signal peptide" evidence="1">
    <location>
        <begin position="1"/>
        <end position="25"/>
    </location>
</feature>
<name>A0A7U8B4H3_CAMUP</name>
<reference evidence="2 3" key="1">
    <citation type="submission" date="2018-06" db="EMBL/GenBank/DDBJ databases">
        <authorList>
            <consortium name="PulseNet: The National Subtyping Network for Foodborne Disease Surveillance"/>
            <person name="Tarr C.L."/>
            <person name="Trees E."/>
            <person name="Katz L.S."/>
            <person name="Carleton-Romer H.A."/>
            <person name="Stroika S."/>
            <person name="Kucerova Z."/>
            <person name="Roache K.F."/>
            <person name="Sabol A.L."/>
            <person name="Besser J."/>
            <person name="Gerner-Smidt P."/>
        </authorList>
    </citation>
    <scope>NUCLEOTIDE SEQUENCE [LARGE SCALE GENOMIC DNA]</scope>
    <source>
        <strain evidence="2 3">PNUSAC003104</strain>
    </source>
</reference>
<evidence type="ECO:0008006" key="4">
    <source>
        <dbReference type="Google" id="ProtNLM"/>
    </source>
</evidence>
<evidence type="ECO:0000313" key="2">
    <source>
        <dbReference type="EMBL" id="EAJ1622673.1"/>
    </source>
</evidence>
<keyword evidence="1" id="KW-0732">Signal</keyword>
<dbReference type="Proteomes" id="UP000535305">
    <property type="component" value="Unassembled WGS sequence"/>
</dbReference>